<feature type="signal peptide" evidence="2">
    <location>
        <begin position="1"/>
        <end position="27"/>
    </location>
</feature>
<organism evidence="3 4">
    <name type="scientific">Lujinxingia litoralis</name>
    <dbReference type="NCBI Taxonomy" id="2211119"/>
    <lineage>
        <taxon>Bacteria</taxon>
        <taxon>Deltaproteobacteria</taxon>
        <taxon>Bradymonadales</taxon>
        <taxon>Lujinxingiaceae</taxon>
        <taxon>Lujinxingia</taxon>
    </lineage>
</organism>
<evidence type="ECO:0000256" key="2">
    <source>
        <dbReference type="SAM" id="SignalP"/>
    </source>
</evidence>
<dbReference type="OrthoDB" id="5493775at2"/>
<evidence type="ECO:0000313" key="4">
    <source>
        <dbReference type="Proteomes" id="UP000249169"/>
    </source>
</evidence>
<feature type="region of interest" description="Disordered" evidence="1">
    <location>
        <begin position="26"/>
        <end position="45"/>
    </location>
</feature>
<feature type="chain" id="PRO_5016234951" evidence="2">
    <location>
        <begin position="28"/>
        <end position="385"/>
    </location>
</feature>
<proteinExistence type="predicted"/>
<dbReference type="EMBL" id="QHKO01000001">
    <property type="protein sequence ID" value="RAL25236.1"/>
    <property type="molecule type" value="Genomic_DNA"/>
</dbReference>
<evidence type="ECO:0000313" key="3">
    <source>
        <dbReference type="EMBL" id="RAL25236.1"/>
    </source>
</evidence>
<evidence type="ECO:0000256" key="1">
    <source>
        <dbReference type="SAM" id="MobiDB-lite"/>
    </source>
</evidence>
<keyword evidence="4" id="KW-1185">Reference proteome</keyword>
<name>A0A328CC29_9DELT</name>
<dbReference type="RefSeq" id="WP_111728408.1">
    <property type="nucleotide sequence ID" value="NZ_QHKO01000001.1"/>
</dbReference>
<reference evidence="3 4" key="1">
    <citation type="submission" date="2018-05" db="EMBL/GenBank/DDBJ databases">
        <title>Lujinxingia marina gen. nov. sp. nov., a new facultative anaerobic member of the class Deltaproteobacteria, and proposal of Lujinxingaceae fam. nov.</title>
        <authorList>
            <person name="Li C.-M."/>
        </authorList>
    </citation>
    <scope>NUCLEOTIDE SEQUENCE [LARGE SCALE GENOMIC DNA]</scope>
    <source>
        <strain evidence="3 4">B210</strain>
    </source>
</reference>
<accession>A0A328CC29</accession>
<keyword evidence="2" id="KW-0732">Signal</keyword>
<sequence>MPGSPRVAALGLALLMTFSSTSGWAQAPEGPADGLAPQEERGDALQGRDRAALEAEGFVFESTVEQRQRAHATLLAASAGLVVHGVGHWYLEEPRTAYFLAGTELVGLTMLAGGLVLKLRPTGAPNVDRFDNDLLFLGISTLGSSWMVDVLGTAYHDNLGVPTSTRRHHGLGIHLGYEYIRPTNLSMRHVAAAQAYWRRRTYDIDLRVAQELSLGMSDYRLGGVWRPWVAASPETSIGVALQGGFLQYRLDRPYERLRGAVGVVGSLNLGRLFPHLDQMALGAQVGLALRAFRFSPESLTGTGWRWGGWTVPMRVQLGLNLTDELRFLAAFERGQGDWLLSSNSRIGVPVFRLHYRSTSRLDLRFFAAFGDGVSAGAGLVFWAGE</sequence>
<gene>
    <name evidence="3" type="ORF">DL240_03225</name>
</gene>
<comment type="caution">
    <text evidence="3">The sequence shown here is derived from an EMBL/GenBank/DDBJ whole genome shotgun (WGS) entry which is preliminary data.</text>
</comment>
<dbReference type="AlphaFoldDB" id="A0A328CC29"/>
<dbReference type="Proteomes" id="UP000249169">
    <property type="component" value="Unassembled WGS sequence"/>
</dbReference>
<protein>
    <submittedName>
        <fullName evidence="3">Uncharacterized protein</fullName>
    </submittedName>
</protein>